<dbReference type="Proteomes" id="UP000016935">
    <property type="component" value="Unassembled WGS sequence"/>
</dbReference>
<dbReference type="GeneID" id="19404779"/>
<dbReference type="EMBL" id="KB908814">
    <property type="protein sequence ID" value="EOA83990.1"/>
    <property type="molecule type" value="Genomic_DNA"/>
</dbReference>
<keyword evidence="2" id="KW-1185">Reference proteome</keyword>
<name>R0IFD6_EXST2</name>
<organism evidence="1 2">
    <name type="scientific">Exserohilum turcicum (strain 28A)</name>
    <name type="common">Northern leaf blight fungus</name>
    <name type="synonym">Setosphaeria turcica</name>
    <dbReference type="NCBI Taxonomy" id="671987"/>
    <lineage>
        <taxon>Eukaryota</taxon>
        <taxon>Fungi</taxon>
        <taxon>Dikarya</taxon>
        <taxon>Ascomycota</taxon>
        <taxon>Pezizomycotina</taxon>
        <taxon>Dothideomycetes</taxon>
        <taxon>Pleosporomycetidae</taxon>
        <taxon>Pleosporales</taxon>
        <taxon>Pleosporineae</taxon>
        <taxon>Pleosporaceae</taxon>
        <taxon>Exserohilum</taxon>
    </lineage>
</organism>
<dbReference type="eggNOG" id="ENOG502SUWJ">
    <property type="taxonomic scope" value="Eukaryota"/>
</dbReference>
<dbReference type="RefSeq" id="XP_008028148.1">
    <property type="nucleotide sequence ID" value="XM_008029957.1"/>
</dbReference>
<sequence>MPPSTSPPPPPPPTASQTYKSLHETALGFLAAFGPAPSPSSTQQQINYSVMASHCSPAYTHSWGHNHAVSQSPPLQGLLSFQDFTAHLDKMVQRLASWHMAVTRVFVDEASLSVVVRATYYMVALGHEEHVIENDLIWVLDMEQRPQQQQQQSQGTVSADGAARLWITKTVEFVDAVATARLREIMMGKAGT</sequence>
<evidence type="ECO:0000313" key="2">
    <source>
        <dbReference type="Proteomes" id="UP000016935"/>
    </source>
</evidence>
<gene>
    <name evidence="1" type="ORF">SETTUDRAFT_42731</name>
</gene>
<reference evidence="1 2" key="2">
    <citation type="journal article" date="2013" name="PLoS Genet.">
        <title>Comparative genome structure, secondary metabolite, and effector coding capacity across Cochliobolus pathogens.</title>
        <authorList>
            <person name="Condon B.J."/>
            <person name="Leng Y."/>
            <person name="Wu D."/>
            <person name="Bushley K.E."/>
            <person name="Ohm R.A."/>
            <person name="Otillar R."/>
            <person name="Martin J."/>
            <person name="Schackwitz W."/>
            <person name="Grimwood J."/>
            <person name="MohdZainudin N."/>
            <person name="Xue C."/>
            <person name="Wang R."/>
            <person name="Manning V.A."/>
            <person name="Dhillon B."/>
            <person name="Tu Z.J."/>
            <person name="Steffenson B.J."/>
            <person name="Salamov A."/>
            <person name="Sun H."/>
            <person name="Lowry S."/>
            <person name="LaButti K."/>
            <person name="Han J."/>
            <person name="Copeland A."/>
            <person name="Lindquist E."/>
            <person name="Barry K."/>
            <person name="Schmutz J."/>
            <person name="Baker S.E."/>
            <person name="Ciuffetti L.M."/>
            <person name="Grigoriev I.V."/>
            <person name="Zhong S."/>
            <person name="Turgeon B.G."/>
        </authorList>
    </citation>
    <scope>NUCLEOTIDE SEQUENCE [LARGE SCALE GENOMIC DNA]</scope>
    <source>
        <strain evidence="2">28A</strain>
    </source>
</reference>
<dbReference type="HOGENOM" id="CLU_128883_0_0_1"/>
<proteinExistence type="predicted"/>
<reference evidence="1 2" key="1">
    <citation type="journal article" date="2012" name="PLoS Pathog.">
        <title>Diverse lifestyles and strategies of plant pathogenesis encoded in the genomes of eighteen Dothideomycetes fungi.</title>
        <authorList>
            <person name="Ohm R.A."/>
            <person name="Feau N."/>
            <person name="Henrissat B."/>
            <person name="Schoch C.L."/>
            <person name="Horwitz B.A."/>
            <person name="Barry K.W."/>
            <person name="Condon B.J."/>
            <person name="Copeland A.C."/>
            <person name="Dhillon B."/>
            <person name="Glaser F."/>
            <person name="Hesse C.N."/>
            <person name="Kosti I."/>
            <person name="LaButti K."/>
            <person name="Lindquist E.A."/>
            <person name="Lucas S."/>
            <person name="Salamov A.A."/>
            <person name="Bradshaw R.E."/>
            <person name="Ciuffetti L."/>
            <person name="Hamelin R.C."/>
            <person name="Kema G.H.J."/>
            <person name="Lawrence C."/>
            <person name="Scott J.A."/>
            <person name="Spatafora J.W."/>
            <person name="Turgeon B.G."/>
            <person name="de Wit P.J.G.M."/>
            <person name="Zhong S."/>
            <person name="Goodwin S.B."/>
            <person name="Grigoriev I.V."/>
        </authorList>
    </citation>
    <scope>NUCLEOTIDE SEQUENCE [LARGE SCALE GENOMIC DNA]</scope>
    <source>
        <strain evidence="2">28A</strain>
    </source>
</reference>
<evidence type="ECO:0000313" key="1">
    <source>
        <dbReference type="EMBL" id="EOA83990.1"/>
    </source>
</evidence>
<protein>
    <submittedName>
        <fullName evidence="1">Uncharacterized protein</fullName>
    </submittedName>
</protein>
<dbReference type="AlphaFoldDB" id="R0IFD6"/>
<dbReference type="OrthoDB" id="414540at2759"/>
<accession>R0IFD6</accession>